<evidence type="ECO:0000313" key="1">
    <source>
        <dbReference type="EMBL" id="OBS17764.1"/>
    </source>
</evidence>
<keyword evidence="2" id="KW-1185">Reference proteome</keyword>
<sequence length="159" mass="18127">MSDTKTATVDEKFKAVWALFEDDKLGEARAAAAELLRDPHLGPFHQAGMRLIMMMAPSPGMHQHLFEAFRLFTDKNANSMSVAEKEEIRRLMEHAQKIANGWFHREVQKKLDNGWTTGQLQDLEKKARDKYVKGEKIPGVVYYDDEVLPGSVNYTSKDS</sequence>
<name>A0A1B8ABC4_FUSPO</name>
<reference evidence="1 2" key="1">
    <citation type="submission" date="2016-06" db="EMBL/GenBank/DDBJ databases">
        <title>Living apart together: crosstalk between the core and supernumerary genomes in a fungal plant pathogen.</title>
        <authorList>
            <person name="Vanheule A."/>
            <person name="Audenaert K."/>
            <person name="Warris S."/>
            <person name="Van De Geest H."/>
            <person name="Schijlen E."/>
            <person name="Hofte M."/>
            <person name="De Saeger S."/>
            <person name="Haesaert G."/>
            <person name="Waalwijk C."/>
            <person name="Van Der Lee T."/>
        </authorList>
    </citation>
    <scope>NUCLEOTIDE SEQUENCE [LARGE SCALE GENOMIC DNA]</scope>
    <source>
        <strain evidence="1 2">2516</strain>
    </source>
</reference>
<dbReference type="Proteomes" id="UP000091967">
    <property type="component" value="Unassembled WGS sequence"/>
</dbReference>
<comment type="caution">
    <text evidence="1">The sequence shown here is derived from an EMBL/GenBank/DDBJ whole genome shotgun (WGS) entry which is preliminary data.</text>
</comment>
<dbReference type="EMBL" id="LYXU01000004">
    <property type="protein sequence ID" value="OBS17764.1"/>
    <property type="molecule type" value="Genomic_DNA"/>
</dbReference>
<accession>A0A1B8ABC4</accession>
<dbReference type="AlphaFoldDB" id="A0A1B8ABC4"/>
<proteinExistence type="predicted"/>
<gene>
    <name evidence="1" type="ORF">FPOA_09496</name>
</gene>
<organism evidence="1 2">
    <name type="scientific">Fusarium poae</name>
    <dbReference type="NCBI Taxonomy" id="36050"/>
    <lineage>
        <taxon>Eukaryota</taxon>
        <taxon>Fungi</taxon>
        <taxon>Dikarya</taxon>
        <taxon>Ascomycota</taxon>
        <taxon>Pezizomycotina</taxon>
        <taxon>Sordariomycetes</taxon>
        <taxon>Hypocreomycetidae</taxon>
        <taxon>Hypocreales</taxon>
        <taxon>Nectriaceae</taxon>
        <taxon>Fusarium</taxon>
    </lineage>
</organism>
<evidence type="ECO:0000313" key="2">
    <source>
        <dbReference type="Proteomes" id="UP000091967"/>
    </source>
</evidence>
<protein>
    <submittedName>
        <fullName evidence="1">Uncharacterized protein</fullName>
    </submittedName>
</protein>